<dbReference type="EMBL" id="JAGGMB010000001">
    <property type="protein sequence ID" value="MBP2076292.1"/>
    <property type="molecule type" value="Genomic_DNA"/>
</dbReference>
<dbReference type="SUPFAM" id="SSF52266">
    <property type="entry name" value="SGNH hydrolase"/>
    <property type="match status" value="1"/>
</dbReference>
<accession>A0A9X0YP87</accession>
<dbReference type="Pfam" id="PF13472">
    <property type="entry name" value="Lipase_GDSL_2"/>
    <property type="match status" value="1"/>
</dbReference>
<dbReference type="Gene3D" id="3.40.50.1110">
    <property type="entry name" value="SGNH hydrolase"/>
    <property type="match status" value="1"/>
</dbReference>
<dbReference type="InterPro" id="IPR013830">
    <property type="entry name" value="SGNH_hydro"/>
</dbReference>
<proteinExistence type="predicted"/>
<organism evidence="4 5">
    <name type="scientific">Oceanobacillus polygoni</name>
    <dbReference type="NCBI Taxonomy" id="1235259"/>
    <lineage>
        <taxon>Bacteria</taxon>
        <taxon>Bacillati</taxon>
        <taxon>Bacillota</taxon>
        <taxon>Bacilli</taxon>
        <taxon>Bacillales</taxon>
        <taxon>Bacillaceae</taxon>
        <taxon>Oceanobacillus</taxon>
    </lineage>
</organism>
<dbReference type="InterPro" id="IPR051532">
    <property type="entry name" value="Ester_Hydrolysis_Enzymes"/>
</dbReference>
<feature type="compositionally biased region" description="Acidic residues" evidence="1">
    <location>
        <begin position="34"/>
        <end position="67"/>
    </location>
</feature>
<keyword evidence="5" id="KW-1185">Reference proteome</keyword>
<evidence type="ECO:0000256" key="2">
    <source>
        <dbReference type="SAM" id="Phobius"/>
    </source>
</evidence>
<dbReference type="AlphaFoldDB" id="A0A9X0YP87"/>
<dbReference type="PANTHER" id="PTHR30383">
    <property type="entry name" value="THIOESTERASE 1/PROTEASE 1/LYSOPHOSPHOLIPASE L1"/>
    <property type="match status" value="1"/>
</dbReference>
<sequence length="297" mass="33735">MKKYVYIAFSILIAGAVIIYFMLQSTETITEPTTDPEQDIEQELEDHDTEDESDTSEENQEQAEETEQTGFPPIVSGALQSTIGFFSNQETKIVAIGDSLTQGVGDETEQGGYVGILDRTINDGLQTADIINFGKRGNRTDQLLKRLDQEEIAQEIADSDLVLITIGANDIMKVARENIMHLVIDDFVAEKEGYEMRIRQIFDKIIALNPETDIYLVGFYNPFKQYFKDIKEFDLIVGAWNTASSNIANEYENITFIPTEDLFTVTTTNLFADDNFHPNYEGYYLMAERVLEYITTR</sequence>
<feature type="region of interest" description="Disordered" evidence="1">
    <location>
        <begin position="30"/>
        <end position="73"/>
    </location>
</feature>
<evidence type="ECO:0000313" key="4">
    <source>
        <dbReference type="EMBL" id="MBP2076292.1"/>
    </source>
</evidence>
<name>A0A9X0YP87_9BACI</name>
<comment type="caution">
    <text evidence="4">The sequence shown here is derived from an EMBL/GenBank/DDBJ whole genome shotgun (WGS) entry which is preliminary data.</text>
</comment>
<reference evidence="4" key="1">
    <citation type="submission" date="2021-03" db="EMBL/GenBank/DDBJ databases">
        <title>Genomic Encyclopedia of Type Strains, Phase IV (KMG-IV): sequencing the most valuable type-strain genomes for metagenomic binning, comparative biology and taxonomic classification.</title>
        <authorList>
            <person name="Goeker M."/>
        </authorList>
    </citation>
    <scope>NUCLEOTIDE SEQUENCE</scope>
    <source>
        <strain evidence="4">DSM 107338</strain>
    </source>
</reference>
<protein>
    <submittedName>
        <fullName evidence="4">Lysophospholipase L1-like esterase</fullName>
    </submittedName>
</protein>
<feature type="transmembrane region" description="Helical" evidence="2">
    <location>
        <begin position="5"/>
        <end position="23"/>
    </location>
</feature>
<dbReference type="InterPro" id="IPR036514">
    <property type="entry name" value="SGNH_hydro_sf"/>
</dbReference>
<dbReference type="CDD" id="cd04506">
    <property type="entry name" value="SGNH_hydrolase_YpmR_like"/>
    <property type="match status" value="1"/>
</dbReference>
<dbReference type="Proteomes" id="UP001138793">
    <property type="component" value="Unassembled WGS sequence"/>
</dbReference>
<dbReference type="PANTHER" id="PTHR30383:SF27">
    <property type="entry name" value="SPORE GERMINATION LIPASE LIPC"/>
    <property type="match status" value="1"/>
</dbReference>
<evidence type="ECO:0000259" key="3">
    <source>
        <dbReference type="Pfam" id="PF13472"/>
    </source>
</evidence>
<keyword evidence="2" id="KW-1133">Transmembrane helix</keyword>
<evidence type="ECO:0000313" key="5">
    <source>
        <dbReference type="Proteomes" id="UP001138793"/>
    </source>
</evidence>
<gene>
    <name evidence="4" type="ORF">J2Z64_000503</name>
</gene>
<keyword evidence="2" id="KW-0472">Membrane</keyword>
<dbReference type="GO" id="GO:0004622">
    <property type="term" value="F:phosphatidylcholine lysophospholipase activity"/>
    <property type="evidence" value="ECO:0007669"/>
    <property type="project" value="TreeGrafter"/>
</dbReference>
<feature type="domain" description="SGNH hydrolase-type esterase" evidence="3">
    <location>
        <begin position="95"/>
        <end position="283"/>
    </location>
</feature>
<evidence type="ECO:0000256" key="1">
    <source>
        <dbReference type="SAM" id="MobiDB-lite"/>
    </source>
</evidence>
<keyword evidence="2" id="KW-0812">Transmembrane</keyword>